<evidence type="ECO:0000256" key="7">
    <source>
        <dbReference type="ARBA" id="ARBA00022989"/>
    </source>
</evidence>
<gene>
    <name evidence="13" type="primary">atp6</name>
</gene>
<keyword evidence="10" id="KW-0066">ATP synthesis</keyword>
<keyword evidence="8" id="KW-0406">Ion transport</keyword>
<protein>
    <recommendedName>
        <fullName evidence="11">ATP synthase subunit a</fullName>
    </recommendedName>
</protein>
<keyword evidence="7 12" id="KW-1133">Transmembrane helix</keyword>
<dbReference type="Gene3D" id="1.20.120.220">
    <property type="entry name" value="ATP synthase, F0 complex, subunit A"/>
    <property type="match status" value="1"/>
</dbReference>
<evidence type="ECO:0000256" key="6">
    <source>
        <dbReference type="ARBA" id="ARBA00022781"/>
    </source>
</evidence>
<dbReference type="InterPro" id="IPR035908">
    <property type="entry name" value="F0_ATP_A_sf"/>
</dbReference>
<evidence type="ECO:0000256" key="11">
    <source>
        <dbReference type="RuleBase" id="RU004450"/>
    </source>
</evidence>
<feature type="transmembrane region" description="Helical" evidence="12">
    <location>
        <begin position="20"/>
        <end position="38"/>
    </location>
</feature>
<evidence type="ECO:0000256" key="5">
    <source>
        <dbReference type="ARBA" id="ARBA00022692"/>
    </source>
</evidence>
<dbReference type="PANTHER" id="PTHR11410">
    <property type="entry name" value="ATP SYNTHASE SUBUNIT A"/>
    <property type="match status" value="1"/>
</dbReference>
<accession>A0A0E4FJ69</accession>
<evidence type="ECO:0000256" key="8">
    <source>
        <dbReference type="ARBA" id="ARBA00023065"/>
    </source>
</evidence>
<geneLocation type="mitochondrion" evidence="13"/>
<evidence type="ECO:0000256" key="3">
    <source>
        <dbReference type="ARBA" id="ARBA00022448"/>
    </source>
</evidence>
<dbReference type="PRINTS" id="PR00123">
    <property type="entry name" value="ATPASEA"/>
</dbReference>
<dbReference type="NCBIfam" id="TIGR01131">
    <property type="entry name" value="ATP_synt_6_or_A"/>
    <property type="match status" value="1"/>
</dbReference>
<evidence type="ECO:0000256" key="2">
    <source>
        <dbReference type="ARBA" id="ARBA00006810"/>
    </source>
</evidence>
<dbReference type="InterPro" id="IPR000568">
    <property type="entry name" value="ATP_synth_F0_asu"/>
</dbReference>
<feature type="transmembrane region" description="Helical" evidence="12">
    <location>
        <begin position="160"/>
        <end position="183"/>
    </location>
</feature>
<dbReference type="InterPro" id="IPR045083">
    <property type="entry name" value="ATP_synth_F0_asu_bact/mt"/>
</dbReference>
<feature type="transmembrane region" description="Helical" evidence="12">
    <location>
        <begin position="72"/>
        <end position="96"/>
    </location>
</feature>
<dbReference type="CDD" id="cd00310">
    <property type="entry name" value="ATP-synt_Fo_a_6"/>
    <property type="match status" value="1"/>
</dbReference>
<evidence type="ECO:0000256" key="1">
    <source>
        <dbReference type="ARBA" id="ARBA00004141"/>
    </source>
</evidence>
<dbReference type="EMBL" id="LC005413">
    <property type="protein sequence ID" value="BAR45998.1"/>
    <property type="molecule type" value="Genomic_DNA"/>
</dbReference>
<dbReference type="SUPFAM" id="SSF81336">
    <property type="entry name" value="F1F0 ATP synthase subunit A"/>
    <property type="match status" value="1"/>
</dbReference>
<name>A0A0E4FJ69_9CNID</name>
<evidence type="ECO:0000256" key="10">
    <source>
        <dbReference type="ARBA" id="ARBA00023310"/>
    </source>
</evidence>
<comment type="subcellular location">
    <subcellularLocation>
        <location evidence="1">Membrane</location>
        <topology evidence="1">Multi-pass membrane protein</topology>
    </subcellularLocation>
    <subcellularLocation>
        <location evidence="11">Mitochondrion inner membrane</location>
        <topology evidence="11">Multi-pass membrane protein</topology>
    </subcellularLocation>
</comment>
<keyword evidence="6" id="KW-0375">Hydrogen ion transport</keyword>
<dbReference type="GO" id="GO:0005743">
    <property type="term" value="C:mitochondrial inner membrane"/>
    <property type="evidence" value="ECO:0007669"/>
    <property type="project" value="UniProtKB-SubCell"/>
</dbReference>
<dbReference type="PANTHER" id="PTHR11410:SF0">
    <property type="entry name" value="ATP SYNTHASE SUBUNIT A"/>
    <property type="match status" value="1"/>
</dbReference>
<sequence>MLASYFDQFSIVSLIPGITNSSLMLMLSIMFIVGFFNVKRLVPNRWQSVIEILYDHWVVLVKDSLGVKGSKYFPFVFSLFLLIAWLNVLGLFPYVFTVGTHIIITFGLSLSILTVVTILGLKNFRGDFFSMLMPQGAPMGLAPLLVLIETASYLSRALSLGIRLAANLSAGHLLFAILASFAYQMITGDLVLLSIFPIAIMIFITVLEIAVAMIQAYVFCLLTTIYLGDTINLH</sequence>
<reference evidence="13" key="1">
    <citation type="submission" date="2014-10" db="EMBL/GenBank/DDBJ databases">
        <title>Mitochondrial genome structure of moon jellyfish, Aurelia sp. 3 and sp. 4.</title>
        <authorList>
            <person name="Funahashi A."/>
            <person name="Hanzawa N."/>
        </authorList>
    </citation>
    <scope>NUCLEOTIDE SEQUENCE</scope>
</reference>
<evidence type="ECO:0000256" key="9">
    <source>
        <dbReference type="ARBA" id="ARBA00023136"/>
    </source>
</evidence>
<dbReference type="HAMAP" id="MF_01393">
    <property type="entry name" value="ATP_synth_a_bact"/>
    <property type="match status" value="1"/>
</dbReference>
<proteinExistence type="inferred from homology"/>
<keyword evidence="9 12" id="KW-0472">Membrane</keyword>
<dbReference type="InterPro" id="IPR023011">
    <property type="entry name" value="ATP_synth_F0_asu_AS"/>
</dbReference>
<evidence type="ECO:0000313" key="13">
    <source>
        <dbReference type="EMBL" id="BAR45998.1"/>
    </source>
</evidence>
<dbReference type="GO" id="GO:0046933">
    <property type="term" value="F:proton-transporting ATP synthase activity, rotational mechanism"/>
    <property type="evidence" value="ECO:0007669"/>
    <property type="project" value="TreeGrafter"/>
</dbReference>
<feature type="transmembrane region" description="Helical" evidence="12">
    <location>
        <begin position="190"/>
        <end position="218"/>
    </location>
</feature>
<dbReference type="Pfam" id="PF00119">
    <property type="entry name" value="ATP-synt_A"/>
    <property type="match status" value="1"/>
</dbReference>
<keyword evidence="5 12" id="KW-0812">Transmembrane</keyword>
<evidence type="ECO:0000256" key="4">
    <source>
        <dbReference type="ARBA" id="ARBA00022547"/>
    </source>
</evidence>
<organism evidence="13">
    <name type="scientific">Aurelia sp. 3 sensu Dawson et al.</name>
    <name type="common">2005</name>
    <dbReference type="NCBI Taxonomy" id="237398"/>
    <lineage>
        <taxon>Eukaryota</taxon>
        <taxon>Metazoa</taxon>
        <taxon>Cnidaria</taxon>
        <taxon>Scyphozoa</taxon>
        <taxon>Semaeostomeae</taxon>
        <taxon>Ulmaridae</taxon>
        <taxon>Aurelia</taxon>
    </lineage>
</organism>
<keyword evidence="3" id="KW-0813">Transport</keyword>
<keyword evidence="13" id="KW-0496">Mitochondrion</keyword>
<feature type="transmembrane region" description="Helical" evidence="12">
    <location>
        <begin position="102"/>
        <end position="121"/>
    </location>
</feature>
<evidence type="ECO:0000256" key="12">
    <source>
        <dbReference type="SAM" id="Phobius"/>
    </source>
</evidence>
<keyword evidence="4" id="KW-0138">CF(0)</keyword>
<dbReference type="AlphaFoldDB" id="A0A0E4FJ69"/>
<feature type="transmembrane region" description="Helical" evidence="12">
    <location>
        <begin position="128"/>
        <end position="148"/>
    </location>
</feature>
<dbReference type="GO" id="GO:0045259">
    <property type="term" value="C:proton-transporting ATP synthase complex"/>
    <property type="evidence" value="ECO:0007669"/>
    <property type="project" value="UniProtKB-KW"/>
</dbReference>
<dbReference type="PROSITE" id="PS00449">
    <property type="entry name" value="ATPASE_A"/>
    <property type="match status" value="1"/>
</dbReference>
<comment type="similarity">
    <text evidence="2">Belongs to the ATPase A chain family.</text>
</comment>